<dbReference type="GO" id="GO:0016020">
    <property type="term" value="C:membrane"/>
    <property type="evidence" value="ECO:0007669"/>
    <property type="project" value="InterPro"/>
</dbReference>
<dbReference type="Gene3D" id="3.40.50.300">
    <property type="entry name" value="P-loop containing nucleotide triphosphate hydrolases"/>
    <property type="match status" value="1"/>
</dbReference>
<dbReference type="InterPro" id="IPR005331">
    <property type="entry name" value="Sulfotransferase"/>
</dbReference>
<dbReference type="GO" id="GO:0008146">
    <property type="term" value="F:sulfotransferase activity"/>
    <property type="evidence" value="ECO:0007669"/>
    <property type="project" value="InterPro"/>
</dbReference>
<dbReference type="AlphaFoldDB" id="A0A918KEX8"/>
<dbReference type="SUPFAM" id="SSF52540">
    <property type="entry name" value="P-loop containing nucleoside triphosphate hydrolases"/>
    <property type="match status" value="1"/>
</dbReference>
<accession>A0A918KEX8</accession>
<gene>
    <name evidence="1" type="ORF">GCM10011309_09030</name>
</gene>
<organism evidence="1 2">
    <name type="scientific">Litorimonas cladophorae</name>
    <dbReference type="NCBI Taxonomy" id="1220491"/>
    <lineage>
        <taxon>Bacteria</taxon>
        <taxon>Pseudomonadati</taxon>
        <taxon>Pseudomonadota</taxon>
        <taxon>Alphaproteobacteria</taxon>
        <taxon>Maricaulales</taxon>
        <taxon>Robiginitomaculaceae</taxon>
    </lineage>
</organism>
<comment type="caution">
    <text evidence="1">The sequence shown here is derived from an EMBL/GenBank/DDBJ whole genome shotgun (WGS) entry which is preliminary data.</text>
</comment>
<keyword evidence="2" id="KW-1185">Reference proteome</keyword>
<name>A0A918KEX8_9PROT</name>
<sequence>MIISHKYKTIFIHVHRTGGTTIGNLLIEEMGNKVETISQHGNAKTEESALLEAHPNYFTFGFVRNPWDRLLSWYSRLYEPADTKIGIEETRRDFEAFLIDLAKNDHDDAFHMNQLDYFTDKNGKPHFDKIGRFESFETDVIDIFETLGHDIHRIPKLNVTSEKRYQDYYTDVAQKTISEACRGDIAQFGYQF</sequence>
<dbReference type="RefSeq" id="WP_189581880.1">
    <property type="nucleotide sequence ID" value="NZ_BMYV01000001.1"/>
</dbReference>
<dbReference type="Proteomes" id="UP000600865">
    <property type="component" value="Unassembled WGS sequence"/>
</dbReference>
<reference evidence="1 2" key="1">
    <citation type="journal article" date="2014" name="Int. J. Syst. Evol. Microbiol.">
        <title>Complete genome sequence of Corynebacterium casei LMG S-19264T (=DSM 44701T), isolated from a smear-ripened cheese.</title>
        <authorList>
            <consortium name="US DOE Joint Genome Institute (JGI-PGF)"/>
            <person name="Walter F."/>
            <person name="Albersmeier A."/>
            <person name="Kalinowski J."/>
            <person name="Ruckert C."/>
        </authorList>
    </citation>
    <scope>NUCLEOTIDE SEQUENCE [LARGE SCALE GENOMIC DNA]</scope>
    <source>
        <strain evidence="1 2">KCTC 23968</strain>
    </source>
</reference>
<dbReference type="EMBL" id="BMYV01000001">
    <property type="protein sequence ID" value="GGX61282.1"/>
    <property type="molecule type" value="Genomic_DNA"/>
</dbReference>
<dbReference type="Pfam" id="PF03567">
    <property type="entry name" value="Sulfotransfer_2"/>
    <property type="match status" value="1"/>
</dbReference>
<dbReference type="InterPro" id="IPR027417">
    <property type="entry name" value="P-loop_NTPase"/>
</dbReference>
<proteinExistence type="predicted"/>
<evidence type="ECO:0000313" key="2">
    <source>
        <dbReference type="Proteomes" id="UP000600865"/>
    </source>
</evidence>
<evidence type="ECO:0000313" key="1">
    <source>
        <dbReference type="EMBL" id="GGX61282.1"/>
    </source>
</evidence>
<protein>
    <recommendedName>
        <fullName evidence="3">Sulfotransferase family protein</fullName>
    </recommendedName>
</protein>
<evidence type="ECO:0008006" key="3">
    <source>
        <dbReference type="Google" id="ProtNLM"/>
    </source>
</evidence>